<dbReference type="AlphaFoldDB" id="A0AAE0SY51"/>
<protein>
    <submittedName>
        <fullName evidence="1">Uncharacterized protein</fullName>
    </submittedName>
</protein>
<reference evidence="1" key="3">
    <citation type="submission" date="2023-05" db="EMBL/GenBank/DDBJ databases">
        <authorList>
            <person name="Smith C.H."/>
        </authorList>
    </citation>
    <scope>NUCLEOTIDE SEQUENCE</scope>
    <source>
        <strain evidence="1">CHS0354</strain>
        <tissue evidence="1">Mantle</tissue>
    </source>
</reference>
<reference evidence="1" key="2">
    <citation type="journal article" date="2021" name="Genome Biol. Evol.">
        <title>Developing a high-quality reference genome for a parasitic bivalve with doubly uniparental inheritance (Bivalvia: Unionida).</title>
        <authorList>
            <person name="Smith C.H."/>
        </authorList>
    </citation>
    <scope>NUCLEOTIDE SEQUENCE</scope>
    <source>
        <strain evidence="1">CHS0354</strain>
        <tissue evidence="1">Mantle</tissue>
    </source>
</reference>
<comment type="caution">
    <text evidence="1">The sequence shown here is derived from an EMBL/GenBank/DDBJ whole genome shotgun (WGS) entry which is preliminary data.</text>
</comment>
<evidence type="ECO:0000313" key="2">
    <source>
        <dbReference type="Proteomes" id="UP001195483"/>
    </source>
</evidence>
<dbReference type="Proteomes" id="UP001195483">
    <property type="component" value="Unassembled WGS sequence"/>
</dbReference>
<sequence>MGLLKDEVDEVMMVWNTHIIRANRNNTPSGRPLILHLLPDMENVEDHLCDVSEEEIDVCRMECSEETIYHCEEELFELCCLHMEENNWTLPKAITEAIDLYLRLRNWLLTQL</sequence>
<proteinExistence type="predicted"/>
<organism evidence="1 2">
    <name type="scientific">Potamilus streckersoni</name>
    <dbReference type="NCBI Taxonomy" id="2493646"/>
    <lineage>
        <taxon>Eukaryota</taxon>
        <taxon>Metazoa</taxon>
        <taxon>Spiralia</taxon>
        <taxon>Lophotrochozoa</taxon>
        <taxon>Mollusca</taxon>
        <taxon>Bivalvia</taxon>
        <taxon>Autobranchia</taxon>
        <taxon>Heteroconchia</taxon>
        <taxon>Palaeoheterodonta</taxon>
        <taxon>Unionida</taxon>
        <taxon>Unionoidea</taxon>
        <taxon>Unionidae</taxon>
        <taxon>Ambleminae</taxon>
        <taxon>Lampsilini</taxon>
        <taxon>Potamilus</taxon>
    </lineage>
</organism>
<evidence type="ECO:0000313" key="1">
    <source>
        <dbReference type="EMBL" id="KAK3600335.1"/>
    </source>
</evidence>
<dbReference type="EMBL" id="JAEAOA010001217">
    <property type="protein sequence ID" value="KAK3600335.1"/>
    <property type="molecule type" value="Genomic_DNA"/>
</dbReference>
<name>A0AAE0SY51_9BIVA</name>
<keyword evidence="2" id="KW-1185">Reference proteome</keyword>
<accession>A0AAE0SY51</accession>
<reference evidence="1" key="1">
    <citation type="journal article" date="2021" name="Genome Biol. Evol.">
        <title>A High-Quality Reference Genome for a Parasitic Bivalve with Doubly Uniparental Inheritance (Bivalvia: Unionida).</title>
        <authorList>
            <person name="Smith C.H."/>
        </authorList>
    </citation>
    <scope>NUCLEOTIDE SEQUENCE</scope>
    <source>
        <strain evidence="1">CHS0354</strain>
    </source>
</reference>
<gene>
    <name evidence="1" type="ORF">CHS0354_020001</name>
</gene>